<dbReference type="AlphaFoldDB" id="A0A645HD26"/>
<protein>
    <submittedName>
        <fullName evidence="2">Uncharacterized protein</fullName>
    </submittedName>
</protein>
<gene>
    <name evidence="2" type="ORF">SDC9_183534</name>
</gene>
<feature type="region of interest" description="Disordered" evidence="1">
    <location>
        <begin position="1"/>
        <end position="91"/>
    </location>
</feature>
<reference evidence="2" key="1">
    <citation type="submission" date="2019-08" db="EMBL/GenBank/DDBJ databases">
        <authorList>
            <person name="Kucharzyk K."/>
            <person name="Murdoch R.W."/>
            <person name="Higgins S."/>
            <person name="Loffler F."/>
        </authorList>
    </citation>
    <scope>NUCLEOTIDE SEQUENCE</scope>
</reference>
<dbReference type="EMBL" id="VSSQ01089943">
    <property type="protein sequence ID" value="MPN36029.1"/>
    <property type="molecule type" value="Genomic_DNA"/>
</dbReference>
<sequence length="183" mass="19094">MPGAFLRPKSEDATDISGATSDFGRGKGCGGDRRPGAADQYGRRGGGGAGDAAAAGRAPQCGRPSVGDPVRATRRGPRPQPDSRQPTGPQVVLETIPVADALAQRGQELVHLGQERQVGSLGRRGVDHIGDAAVADHHPAVSEQREDRVVGRHQHDLVVADKQVQGPPPVDAGVLDLVDQDHR</sequence>
<feature type="region of interest" description="Disordered" evidence="1">
    <location>
        <begin position="162"/>
        <end position="183"/>
    </location>
</feature>
<evidence type="ECO:0000313" key="2">
    <source>
        <dbReference type="EMBL" id="MPN36029.1"/>
    </source>
</evidence>
<proteinExistence type="predicted"/>
<organism evidence="2">
    <name type="scientific">bioreactor metagenome</name>
    <dbReference type="NCBI Taxonomy" id="1076179"/>
    <lineage>
        <taxon>unclassified sequences</taxon>
        <taxon>metagenomes</taxon>
        <taxon>ecological metagenomes</taxon>
    </lineage>
</organism>
<comment type="caution">
    <text evidence="2">The sequence shown here is derived from an EMBL/GenBank/DDBJ whole genome shotgun (WGS) entry which is preliminary data.</text>
</comment>
<evidence type="ECO:0000256" key="1">
    <source>
        <dbReference type="SAM" id="MobiDB-lite"/>
    </source>
</evidence>
<name>A0A645HD26_9ZZZZ</name>
<accession>A0A645HD26</accession>